<dbReference type="PANTHER" id="PTHR30582">
    <property type="entry name" value="L,D-TRANSPEPTIDASE"/>
    <property type="match status" value="1"/>
</dbReference>
<feature type="domain" description="L,D-TPase catalytic" evidence="9">
    <location>
        <begin position="245"/>
        <end position="370"/>
    </location>
</feature>
<keyword evidence="4 7" id="KW-0573">Peptidoglycan synthesis</keyword>
<dbReference type="GO" id="GO:0018104">
    <property type="term" value="P:peptidoglycan-protein cross-linking"/>
    <property type="evidence" value="ECO:0007669"/>
    <property type="project" value="TreeGrafter"/>
</dbReference>
<dbReference type="InterPro" id="IPR005490">
    <property type="entry name" value="LD_TPept_cat_dom"/>
</dbReference>
<dbReference type="GO" id="GO:0008360">
    <property type="term" value="P:regulation of cell shape"/>
    <property type="evidence" value="ECO:0007669"/>
    <property type="project" value="UniProtKB-UniRule"/>
</dbReference>
<keyword evidence="3 7" id="KW-0133">Cell shape</keyword>
<dbReference type="InterPro" id="IPR006311">
    <property type="entry name" value="TAT_signal"/>
</dbReference>
<feature type="active site" description="Proton donor/acceptor" evidence="7">
    <location>
        <position position="328"/>
    </location>
</feature>
<evidence type="ECO:0000256" key="8">
    <source>
        <dbReference type="SAM" id="SignalP"/>
    </source>
</evidence>
<organism evidence="10">
    <name type="scientific">Propionibacterium freudenreichii subsp. freudenreichii</name>
    <dbReference type="NCBI Taxonomy" id="66712"/>
    <lineage>
        <taxon>Bacteria</taxon>
        <taxon>Bacillati</taxon>
        <taxon>Actinomycetota</taxon>
        <taxon>Actinomycetes</taxon>
        <taxon>Propionibacteriales</taxon>
        <taxon>Propionibacteriaceae</taxon>
        <taxon>Propionibacterium</taxon>
    </lineage>
</organism>
<comment type="pathway">
    <text evidence="1 7">Cell wall biogenesis; peptidoglycan biosynthesis.</text>
</comment>
<feature type="active site" description="Nucleophile" evidence="7">
    <location>
        <position position="346"/>
    </location>
</feature>
<dbReference type="PROSITE" id="PS51318">
    <property type="entry name" value="TAT"/>
    <property type="match status" value="1"/>
</dbReference>
<dbReference type="InterPro" id="IPR050979">
    <property type="entry name" value="LD-transpeptidase"/>
</dbReference>
<dbReference type="GO" id="GO:0071555">
    <property type="term" value="P:cell wall organization"/>
    <property type="evidence" value="ECO:0007669"/>
    <property type="project" value="UniProtKB-UniRule"/>
</dbReference>
<dbReference type="UniPathway" id="UPA00219"/>
<name>A0A0B7NZ45_PROFF</name>
<dbReference type="CDD" id="cd16913">
    <property type="entry name" value="YkuD_like"/>
    <property type="match status" value="1"/>
</dbReference>
<feature type="chain" id="PRO_5038463251" evidence="8">
    <location>
        <begin position="19"/>
        <end position="399"/>
    </location>
</feature>
<dbReference type="Pfam" id="PF17964">
    <property type="entry name" value="Big_10"/>
    <property type="match status" value="1"/>
</dbReference>
<protein>
    <submittedName>
        <fullName evidence="10">ErfK/YbiS/YcfS/YnhG</fullName>
    </submittedName>
</protein>
<dbReference type="PROSITE" id="PS52029">
    <property type="entry name" value="LD_TPASE"/>
    <property type="match status" value="1"/>
</dbReference>
<dbReference type="InterPro" id="IPR041280">
    <property type="entry name" value="Big_10"/>
</dbReference>
<evidence type="ECO:0000259" key="9">
    <source>
        <dbReference type="PROSITE" id="PS52029"/>
    </source>
</evidence>
<dbReference type="GO" id="GO:0071972">
    <property type="term" value="F:peptidoglycan L,D-transpeptidase activity"/>
    <property type="evidence" value="ECO:0007669"/>
    <property type="project" value="TreeGrafter"/>
</dbReference>
<sequence>MPRRLHPTSRFSRRGALAAVAVGAGAVGLAACSKARPGSTGASASSKGPATPTLSLTAPHGLDAVLPQDALTVAVNDGTLKSIVVADSNGNAYSGQLNGSTWTCDRAFWPAANYNVTVEATDAKDGPHTLTASFTTAKVETIVYSPVYVQQGLGVGMPVYIQFNSPITDKAIRADIERHATVTTAPVQEGSWGWVENRILMWRPKNYWLAGSTAKVSLAFAGLVVGDGLYLADDTNYSISFGEAHVLRCNNSSQYMGVYQNDNPVKNLPVSTGTAAHPTLSGTKVIMEKLTSMIMDSSTYGVPATSAEGYKLKVDSCQRVTWSGEFIHAAPWSVAQQGNTPSSHGCVNVSPTEAAWLMSFTQVGDPVEFTGGGPSFQPGDGVGCWVYDWDSWQQRSALV</sequence>
<dbReference type="EMBL" id="LM676388">
    <property type="protein sequence ID" value="CEP26043.1"/>
    <property type="molecule type" value="Genomic_DNA"/>
</dbReference>
<proteinExistence type="predicted"/>
<gene>
    <name evidence="10" type="ORF">PFCIRM138_03730</name>
</gene>
<dbReference type="GO" id="GO:0005576">
    <property type="term" value="C:extracellular region"/>
    <property type="evidence" value="ECO:0007669"/>
    <property type="project" value="TreeGrafter"/>
</dbReference>
<dbReference type="Pfam" id="PF03734">
    <property type="entry name" value="YkuD"/>
    <property type="match status" value="1"/>
</dbReference>
<evidence type="ECO:0000256" key="4">
    <source>
        <dbReference type="ARBA" id="ARBA00022984"/>
    </source>
</evidence>
<dbReference type="AlphaFoldDB" id="A0A0B7NZ45"/>
<accession>A0A0B7NZ45</accession>
<dbReference type="GO" id="GO:0016746">
    <property type="term" value="F:acyltransferase activity"/>
    <property type="evidence" value="ECO:0007669"/>
    <property type="project" value="UniProtKB-KW"/>
</dbReference>
<keyword evidence="2" id="KW-0808">Transferase</keyword>
<dbReference type="Gene3D" id="2.60.40.3710">
    <property type="match status" value="1"/>
</dbReference>
<dbReference type="PANTHER" id="PTHR30582:SF2">
    <property type="entry name" value="L,D-TRANSPEPTIDASE YCIB-RELATED"/>
    <property type="match status" value="1"/>
</dbReference>
<dbReference type="Gene3D" id="2.40.440.10">
    <property type="entry name" value="L,D-transpeptidase catalytic domain-like"/>
    <property type="match status" value="1"/>
</dbReference>
<evidence type="ECO:0000256" key="3">
    <source>
        <dbReference type="ARBA" id="ARBA00022960"/>
    </source>
</evidence>
<reference evidence="10" key="1">
    <citation type="submission" date="2014-08" db="EMBL/GenBank/DDBJ databases">
        <authorList>
            <person name="Falentin Helene"/>
        </authorList>
    </citation>
    <scope>NUCLEOTIDE SEQUENCE</scope>
</reference>
<evidence type="ECO:0000256" key="1">
    <source>
        <dbReference type="ARBA" id="ARBA00004752"/>
    </source>
</evidence>
<keyword evidence="5" id="KW-0012">Acyltransferase</keyword>
<evidence type="ECO:0000256" key="6">
    <source>
        <dbReference type="ARBA" id="ARBA00023316"/>
    </source>
</evidence>
<evidence type="ECO:0000256" key="2">
    <source>
        <dbReference type="ARBA" id="ARBA00022679"/>
    </source>
</evidence>
<dbReference type="SUPFAM" id="SSF141523">
    <property type="entry name" value="L,D-transpeptidase catalytic domain-like"/>
    <property type="match status" value="1"/>
</dbReference>
<evidence type="ECO:0000313" key="10">
    <source>
        <dbReference type="EMBL" id="CEP26043.1"/>
    </source>
</evidence>
<evidence type="ECO:0000256" key="7">
    <source>
        <dbReference type="PROSITE-ProRule" id="PRU01373"/>
    </source>
</evidence>
<keyword evidence="6 7" id="KW-0961">Cell wall biogenesis/degradation</keyword>
<dbReference type="PROSITE" id="PS51257">
    <property type="entry name" value="PROKAR_LIPOPROTEIN"/>
    <property type="match status" value="1"/>
</dbReference>
<keyword evidence="8" id="KW-0732">Signal</keyword>
<feature type="signal peptide" evidence="8">
    <location>
        <begin position="1"/>
        <end position="18"/>
    </location>
</feature>
<dbReference type="InterPro" id="IPR038063">
    <property type="entry name" value="Transpep_catalytic_dom"/>
</dbReference>
<evidence type="ECO:0000256" key="5">
    <source>
        <dbReference type="ARBA" id="ARBA00023315"/>
    </source>
</evidence>
<dbReference type="Gene3D" id="2.60.40.3780">
    <property type="match status" value="1"/>
</dbReference>